<dbReference type="Proteomes" id="UP000242791">
    <property type="component" value="Unassembled WGS sequence"/>
</dbReference>
<dbReference type="AlphaFoldDB" id="A0A1J9QG57"/>
<sequence length="257" mass="28857">MGVLPTPRKSQHNHLRLKPQVGHPPLFTLRCKTRLVKLVIRGRHLGRELIHSNGVWIMRDGDDFCQELQFKRSSSKTGHRGPQVEDISLVYTLLEHQGIQYSLGIPLAKDYPVALARLDADREAFSAAIYQAISDLAWSESSNKSMHYSFLPSGLPFLYESSAVAESRAKTHEHAVDGKEKIRGKNQTEFWETRLGLHCRRDLRLTAGYGLCLRSAPSLQLASLMDCIAAHALSDLVKTSTWSARLNCTKTLKNSIL</sequence>
<name>A0A1J9QG57_9EURO</name>
<evidence type="ECO:0000313" key="1">
    <source>
        <dbReference type="EMBL" id="OJD27814.1"/>
    </source>
</evidence>
<organism evidence="1 2">
    <name type="scientific">Blastomyces percursus</name>
    <dbReference type="NCBI Taxonomy" id="1658174"/>
    <lineage>
        <taxon>Eukaryota</taxon>
        <taxon>Fungi</taxon>
        <taxon>Dikarya</taxon>
        <taxon>Ascomycota</taxon>
        <taxon>Pezizomycotina</taxon>
        <taxon>Eurotiomycetes</taxon>
        <taxon>Eurotiomycetidae</taxon>
        <taxon>Onygenales</taxon>
        <taxon>Ajellomycetaceae</taxon>
        <taxon>Blastomyces</taxon>
    </lineage>
</organism>
<gene>
    <name evidence="1" type="ORF">ACJ73_00786</name>
</gene>
<protein>
    <submittedName>
        <fullName evidence="1">Uncharacterized protein</fullName>
    </submittedName>
</protein>
<dbReference type="EMBL" id="LGTZ01000061">
    <property type="protein sequence ID" value="OJD27814.1"/>
    <property type="molecule type" value="Genomic_DNA"/>
</dbReference>
<accession>A0A1J9QG57</accession>
<evidence type="ECO:0000313" key="2">
    <source>
        <dbReference type="Proteomes" id="UP000242791"/>
    </source>
</evidence>
<reference evidence="1 2" key="1">
    <citation type="submission" date="2015-08" db="EMBL/GenBank/DDBJ databases">
        <title>Emmonsia species relationships and genome sequence.</title>
        <authorList>
            <person name="Cuomo C.A."/>
            <person name="Schwartz I.S."/>
            <person name="Kenyon C."/>
            <person name="De Hoog G.S."/>
            <person name="Govender N.P."/>
            <person name="Botha A."/>
            <person name="Moreno L."/>
            <person name="De Vries M."/>
            <person name="Munoz J.F."/>
            <person name="Stielow J.B."/>
        </authorList>
    </citation>
    <scope>NUCLEOTIDE SEQUENCE [LARGE SCALE GENOMIC DNA]</scope>
    <source>
        <strain evidence="1 2">EI222</strain>
    </source>
</reference>
<dbReference type="VEuPathDB" id="FungiDB:ACJ73_00786"/>
<proteinExistence type="predicted"/>
<comment type="caution">
    <text evidence="1">The sequence shown here is derived from an EMBL/GenBank/DDBJ whole genome shotgun (WGS) entry which is preliminary data.</text>
</comment>
<keyword evidence="2" id="KW-1185">Reference proteome</keyword>